<dbReference type="AlphaFoldDB" id="A0ABD2ZRQ4"/>
<dbReference type="PANTHER" id="PTHR12203:SF99">
    <property type="entry name" value="OS04G0534100 PROTEIN"/>
    <property type="match status" value="1"/>
</dbReference>
<feature type="domain" description="Glycosyl transferase CAP10" evidence="3">
    <location>
        <begin position="192"/>
        <end position="441"/>
    </location>
</feature>
<sequence>MQIKMRDHPVIVLQGIHHRHCRFSLATFFFVILCIAAFVSSRLLGSSSNTGNSSRKSIFTGIIFPNYHLDTWKKPKIRNPIKIPLNCNLTNNKRTCPTSYYPSVFPAQDFDPDPTPQPTCPEYFRWIHEDLWPWRETGITLKMVEAAKRTAHFRLVIVNGRVFVETYRRSFQTRDVFTQWGILQLLRRYPGKLPDLDLIFSCEDRPTVVKEFYPKPNAAAPPPLFAYDGDDATFDIVFPDWSFWGWPEIVIKPWEQLSKELKVGNERMQWADREPHAYWKGNARLTRSRMALLRCHISDKHDWNARVYFQNWHREQRQGFKNSKLADQCIHRYKIYIEGIGWSVSEKYILACDSVSLLVKPRYYDFFTRSLIPLQHYWPIRDNDKCRSIKYAVDWGNSHQQEAQAIGKASSNFIQEELKMKYVYDYMFHLLVEYSKLLKYKPSVPPNAIELCSESMACRADGFVKKCMMDSAVTSPSDEAPCTIPTPYDATTLHSILERNENLTKKVEMWEKQYWDTRNKHN</sequence>
<proteinExistence type="predicted"/>
<comment type="caution">
    <text evidence="4">The sequence shown here is derived from an EMBL/GenBank/DDBJ whole genome shotgun (WGS) entry which is preliminary data.</text>
</comment>
<keyword evidence="2" id="KW-1133">Transmembrane helix</keyword>
<feature type="coiled-coil region" evidence="1">
    <location>
        <begin position="493"/>
        <end position="520"/>
    </location>
</feature>
<dbReference type="SMART" id="SM00672">
    <property type="entry name" value="CAP10"/>
    <property type="match status" value="1"/>
</dbReference>
<dbReference type="Proteomes" id="UP001630127">
    <property type="component" value="Unassembled WGS sequence"/>
</dbReference>
<keyword evidence="2" id="KW-0472">Membrane</keyword>
<keyword evidence="5" id="KW-1185">Reference proteome</keyword>
<dbReference type="PANTHER" id="PTHR12203">
    <property type="entry name" value="KDEL LYS-ASP-GLU-LEU CONTAINING - RELATED"/>
    <property type="match status" value="1"/>
</dbReference>
<evidence type="ECO:0000313" key="5">
    <source>
        <dbReference type="Proteomes" id="UP001630127"/>
    </source>
</evidence>
<gene>
    <name evidence="4" type="ORF">ACH5RR_019680</name>
</gene>
<feature type="transmembrane region" description="Helical" evidence="2">
    <location>
        <begin position="21"/>
        <end position="39"/>
    </location>
</feature>
<name>A0ABD2ZRQ4_9GENT</name>
<dbReference type="InterPro" id="IPR006598">
    <property type="entry name" value="CAP10"/>
</dbReference>
<evidence type="ECO:0000256" key="2">
    <source>
        <dbReference type="SAM" id="Phobius"/>
    </source>
</evidence>
<accession>A0ABD2ZRQ4</accession>
<evidence type="ECO:0000313" key="4">
    <source>
        <dbReference type="EMBL" id="KAL3521531.1"/>
    </source>
</evidence>
<dbReference type="EMBL" id="JBJUIK010000008">
    <property type="protein sequence ID" value="KAL3521531.1"/>
    <property type="molecule type" value="Genomic_DNA"/>
</dbReference>
<keyword evidence="1" id="KW-0175">Coiled coil</keyword>
<reference evidence="4 5" key="1">
    <citation type="submission" date="2024-11" db="EMBL/GenBank/DDBJ databases">
        <title>A near-complete genome assembly of Cinchona calisaya.</title>
        <authorList>
            <person name="Lian D.C."/>
            <person name="Zhao X.W."/>
            <person name="Wei L."/>
        </authorList>
    </citation>
    <scope>NUCLEOTIDE SEQUENCE [LARGE SCALE GENOMIC DNA]</scope>
    <source>
        <tissue evidence="4">Nenye</tissue>
    </source>
</reference>
<dbReference type="InterPro" id="IPR051091">
    <property type="entry name" value="O-Glucosyltr/Glycosyltrsf_90"/>
</dbReference>
<evidence type="ECO:0000259" key="3">
    <source>
        <dbReference type="SMART" id="SM00672"/>
    </source>
</evidence>
<evidence type="ECO:0000256" key="1">
    <source>
        <dbReference type="SAM" id="Coils"/>
    </source>
</evidence>
<dbReference type="Pfam" id="PF05686">
    <property type="entry name" value="Glyco_transf_90"/>
    <property type="match status" value="1"/>
</dbReference>
<protein>
    <recommendedName>
        <fullName evidence="3">Glycosyl transferase CAP10 domain-containing protein</fullName>
    </recommendedName>
</protein>
<organism evidence="4 5">
    <name type="scientific">Cinchona calisaya</name>
    <dbReference type="NCBI Taxonomy" id="153742"/>
    <lineage>
        <taxon>Eukaryota</taxon>
        <taxon>Viridiplantae</taxon>
        <taxon>Streptophyta</taxon>
        <taxon>Embryophyta</taxon>
        <taxon>Tracheophyta</taxon>
        <taxon>Spermatophyta</taxon>
        <taxon>Magnoliopsida</taxon>
        <taxon>eudicotyledons</taxon>
        <taxon>Gunneridae</taxon>
        <taxon>Pentapetalae</taxon>
        <taxon>asterids</taxon>
        <taxon>lamiids</taxon>
        <taxon>Gentianales</taxon>
        <taxon>Rubiaceae</taxon>
        <taxon>Cinchonoideae</taxon>
        <taxon>Cinchoneae</taxon>
        <taxon>Cinchona</taxon>
    </lineage>
</organism>
<keyword evidence="2" id="KW-0812">Transmembrane</keyword>